<dbReference type="Pfam" id="PF13183">
    <property type="entry name" value="Fer4_8"/>
    <property type="match status" value="1"/>
</dbReference>
<evidence type="ECO:0000256" key="5">
    <source>
        <dbReference type="ARBA" id="ARBA00023014"/>
    </source>
</evidence>
<dbReference type="InterPro" id="IPR017900">
    <property type="entry name" value="4Fe4S_Fe_S_CS"/>
</dbReference>
<evidence type="ECO:0000256" key="4">
    <source>
        <dbReference type="ARBA" id="ARBA00023004"/>
    </source>
</evidence>
<feature type="domain" description="Cysteine-rich" evidence="7">
    <location>
        <begin position="163"/>
        <end position="246"/>
    </location>
</feature>
<dbReference type="InterPro" id="IPR009051">
    <property type="entry name" value="Helical_ferredxn"/>
</dbReference>
<dbReference type="GO" id="GO:0046872">
    <property type="term" value="F:metal ion binding"/>
    <property type="evidence" value="ECO:0007669"/>
    <property type="project" value="UniProtKB-UniRule"/>
</dbReference>
<dbReference type="PANTHER" id="PTHR32479:SF17">
    <property type="entry name" value="GLYCOLATE OXIDASE IRON-SULFUR SUBUNIT"/>
    <property type="match status" value="1"/>
</dbReference>
<comment type="cofactor">
    <cofactor evidence="6">
        <name>[4Fe-4S] cluster</name>
        <dbReference type="ChEBI" id="CHEBI:49883"/>
    </cofactor>
    <text evidence="6">Binds 2 [4Fe-4S] clusters.</text>
</comment>
<gene>
    <name evidence="9" type="ORF">DSOL_4794</name>
</gene>
<comment type="function">
    <text evidence="6">Component of a complex that catalyzes the oxidation of glycolate to glyoxylate.</text>
</comment>
<keyword evidence="6" id="KW-0249">Electron transport</keyword>
<evidence type="ECO:0000256" key="6">
    <source>
        <dbReference type="PIRNR" id="PIRNR000139"/>
    </source>
</evidence>
<evidence type="ECO:0000259" key="7">
    <source>
        <dbReference type="Pfam" id="PF02754"/>
    </source>
</evidence>
<dbReference type="InterPro" id="IPR012257">
    <property type="entry name" value="Glc_ox_4Fe-4S"/>
</dbReference>
<dbReference type="PROSITE" id="PS00198">
    <property type="entry name" value="4FE4S_FER_1"/>
    <property type="match status" value="2"/>
</dbReference>
<keyword evidence="6" id="KW-0813">Transport</keyword>
<dbReference type="EMBL" id="MLBF01000067">
    <property type="protein sequence ID" value="OLN26882.1"/>
    <property type="molecule type" value="Genomic_DNA"/>
</dbReference>
<evidence type="ECO:0000256" key="3">
    <source>
        <dbReference type="ARBA" id="ARBA00022737"/>
    </source>
</evidence>
<evidence type="ECO:0000256" key="1">
    <source>
        <dbReference type="ARBA" id="ARBA00022485"/>
    </source>
</evidence>
<sequence>MYRIEDYAKEINRCIQCNFCLEHCPVFIEDGVESSVARGRLNLIQALLIETTLAPSDRAGELLNRCLLCTNCTQGCPSGIPVDDIVITARAELQKRYGLGRGKRFLLRQVVNRSGTTNLATWALSMARRLNMVPDEFPEVASRSFEQRIPVNVKPEGEVRGKVGYFIGCATNYLYPEIGDAVLEVLTANGYEVVIPENQHCCGIPALAHGELGAAQEAVRWNTDLFAKLDVDVVITDCTSCGYMLKVKSAKTLAKDDPYQSKVATVAEKVVEITEFVTREGLWRDLKLVLGNSQDMDRMDRAEVDDTAGTNDTTDMVDATERELKVTYHVPCHRAWSPNLIQAPRKLISMLPAVSMVEMSAPQRCCGAGGSFFVDHEELAKSIRGRKLEDIHDTEADAVITQCPACRYYLSQGLKGTMPVLHPVELLAKAIRL</sequence>
<accession>A0A1Q8QHW9</accession>
<dbReference type="GO" id="GO:0019154">
    <property type="term" value="F:glycolate dehydrogenase activity"/>
    <property type="evidence" value="ECO:0007669"/>
    <property type="project" value="UniProtKB-EC"/>
</dbReference>
<keyword evidence="10" id="KW-1185">Reference proteome</keyword>
<evidence type="ECO:0000313" key="10">
    <source>
        <dbReference type="Proteomes" id="UP000186102"/>
    </source>
</evidence>
<keyword evidence="3" id="KW-0677">Repeat</keyword>
<name>A0A1Q8QHW9_9FIRM</name>
<keyword evidence="4 6" id="KW-0408">Iron</keyword>
<dbReference type="Gene3D" id="1.10.1060.10">
    <property type="entry name" value="Alpha-helical ferredoxin"/>
    <property type="match status" value="1"/>
</dbReference>
<comment type="catalytic activity">
    <reaction evidence="6">
        <text>glycolate + A = glyoxylate + AH2</text>
        <dbReference type="Rhea" id="RHEA:21264"/>
        <dbReference type="ChEBI" id="CHEBI:13193"/>
        <dbReference type="ChEBI" id="CHEBI:17499"/>
        <dbReference type="ChEBI" id="CHEBI:29805"/>
        <dbReference type="ChEBI" id="CHEBI:36655"/>
        <dbReference type="EC" id="1.1.99.14"/>
    </reaction>
</comment>
<organism evidence="9 10">
    <name type="scientific">Desulfosporosinus metallidurans</name>
    <dbReference type="NCBI Taxonomy" id="1888891"/>
    <lineage>
        <taxon>Bacteria</taxon>
        <taxon>Bacillati</taxon>
        <taxon>Bacillota</taxon>
        <taxon>Clostridia</taxon>
        <taxon>Eubacteriales</taxon>
        <taxon>Desulfitobacteriaceae</taxon>
        <taxon>Desulfosporosinus</taxon>
    </lineage>
</organism>
<dbReference type="InterPro" id="IPR004017">
    <property type="entry name" value="Cys_rich_dom"/>
</dbReference>
<feature type="domain" description="4Fe-4S ferredoxin-type" evidence="8">
    <location>
        <begin position="10"/>
        <end position="80"/>
    </location>
</feature>
<reference evidence="9 10" key="1">
    <citation type="submission" date="2016-09" db="EMBL/GenBank/DDBJ databases">
        <title>Complete genome of Desulfosporosinus sp. OL.</title>
        <authorList>
            <person name="Mardanov A."/>
            <person name="Beletsky A."/>
            <person name="Panova A."/>
            <person name="Karnachuk O."/>
            <person name="Ravin N."/>
        </authorList>
    </citation>
    <scope>NUCLEOTIDE SEQUENCE [LARGE SCALE GENOMIC DNA]</scope>
    <source>
        <strain evidence="9 10">OL</strain>
    </source>
</reference>
<dbReference type="SUPFAM" id="SSF46548">
    <property type="entry name" value="alpha-helical ferredoxin"/>
    <property type="match status" value="1"/>
</dbReference>
<keyword evidence="2 6" id="KW-0479">Metal-binding</keyword>
<comment type="caution">
    <text evidence="9">The sequence shown here is derived from an EMBL/GenBank/DDBJ whole genome shotgun (WGS) entry which is preliminary data.</text>
</comment>
<comment type="catalytic activity">
    <reaction evidence="6">
        <text>(R)-lactate + A = pyruvate + AH2</text>
        <dbReference type="Rhea" id="RHEA:15089"/>
        <dbReference type="ChEBI" id="CHEBI:13193"/>
        <dbReference type="ChEBI" id="CHEBI:15361"/>
        <dbReference type="ChEBI" id="CHEBI:16004"/>
        <dbReference type="ChEBI" id="CHEBI:17499"/>
    </reaction>
</comment>
<evidence type="ECO:0000259" key="8">
    <source>
        <dbReference type="Pfam" id="PF13183"/>
    </source>
</evidence>
<dbReference type="RefSeq" id="WP_075367079.1">
    <property type="nucleotide sequence ID" value="NZ_MLBF01000067.1"/>
</dbReference>
<dbReference type="EC" id="1.1.99.14" evidence="6"/>
<dbReference type="STRING" id="1888891.DSOL_4794"/>
<keyword evidence="5 6" id="KW-0411">Iron-sulfur</keyword>
<evidence type="ECO:0000256" key="2">
    <source>
        <dbReference type="ARBA" id="ARBA00022723"/>
    </source>
</evidence>
<evidence type="ECO:0000313" key="9">
    <source>
        <dbReference type="EMBL" id="OLN26882.1"/>
    </source>
</evidence>
<dbReference type="PANTHER" id="PTHR32479">
    <property type="entry name" value="GLYCOLATE OXIDASE IRON-SULFUR SUBUNIT"/>
    <property type="match status" value="1"/>
</dbReference>
<dbReference type="Proteomes" id="UP000186102">
    <property type="component" value="Unassembled WGS sequence"/>
</dbReference>
<dbReference type="AlphaFoldDB" id="A0A1Q8QHW9"/>
<keyword evidence="1 6" id="KW-0004">4Fe-4S</keyword>
<dbReference type="PIRSF" id="PIRSF000139">
    <property type="entry name" value="Glc_ox_4Fe-4S"/>
    <property type="match status" value="1"/>
</dbReference>
<dbReference type="InterPro" id="IPR017896">
    <property type="entry name" value="4Fe4S_Fe-S-bd"/>
</dbReference>
<protein>
    <recommendedName>
        <fullName evidence="6">Glycolate oxidase iron-sulfur subunit</fullName>
        <ecNumber evidence="6">1.1.99.14</ecNumber>
    </recommendedName>
</protein>
<dbReference type="GO" id="GO:0051539">
    <property type="term" value="F:4 iron, 4 sulfur cluster binding"/>
    <property type="evidence" value="ECO:0007669"/>
    <property type="project" value="UniProtKB-UniRule"/>
</dbReference>
<feature type="domain" description="Cysteine-rich" evidence="7">
    <location>
        <begin position="326"/>
        <end position="410"/>
    </location>
</feature>
<dbReference type="Pfam" id="PF02754">
    <property type="entry name" value="CCG"/>
    <property type="match status" value="2"/>
</dbReference>
<proteinExistence type="predicted"/>